<feature type="compositionally biased region" description="Basic and acidic residues" evidence="3">
    <location>
        <begin position="15"/>
        <end position="25"/>
    </location>
</feature>
<dbReference type="PRINTS" id="PR00947">
    <property type="entry name" value="CUTICLE"/>
</dbReference>
<gene>
    <name evidence="4" type="ORF">OSB1V03_LOCUS14482</name>
</gene>
<feature type="non-terminal residue" evidence="4">
    <location>
        <position position="1"/>
    </location>
</feature>
<evidence type="ECO:0008006" key="6">
    <source>
        <dbReference type="Google" id="ProtNLM"/>
    </source>
</evidence>
<feature type="region of interest" description="Disordered" evidence="3">
    <location>
        <begin position="1"/>
        <end position="27"/>
    </location>
</feature>
<dbReference type="GO" id="GO:0062129">
    <property type="term" value="C:chitin-based extracellular matrix"/>
    <property type="evidence" value="ECO:0007669"/>
    <property type="project" value="TreeGrafter"/>
</dbReference>
<dbReference type="EMBL" id="CAJPIZ010013948">
    <property type="protein sequence ID" value="CAG2114516.1"/>
    <property type="molecule type" value="Genomic_DNA"/>
</dbReference>
<dbReference type="PROSITE" id="PS00233">
    <property type="entry name" value="CHIT_BIND_RR_1"/>
    <property type="match status" value="1"/>
</dbReference>
<evidence type="ECO:0000313" key="5">
    <source>
        <dbReference type="Proteomes" id="UP000759131"/>
    </source>
</evidence>
<dbReference type="PROSITE" id="PS51155">
    <property type="entry name" value="CHIT_BIND_RR_2"/>
    <property type="match status" value="1"/>
</dbReference>
<dbReference type="Proteomes" id="UP000759131">
    <property type="component" value="Unassembled WGS sequence"/>
</dbReference>
<dbReference type="PANTHER" id="PTHR10380">
    <property type="entry name" value="CUTICLE PROTEIN"/>
    <property type="match status" value="1"/>
</dbReference>
<sequence length="169" mass="19241">AVTCTQYQSNGQDGGHNDIQEDKHHYQPYGFGYDIEDGYGNKQWRHEKSQQPSNVIGSYGFKDKDGIMREVEYVADKNGFRARIKTNEPGTAPKDPGDVKFEASPVVVSSHIKHTANGEQTGPQEEVYKYGGHDNNNNNNQRIQHRMGRVGRMRAAASRQRFVYLPYYD</sequence>
<reference evidence="4" key="1">
    <citation type="submission" date="2020-11" db="EMBL/GenBank/DDBJ databases">
        <authorList>
            <person name="Tran Van P."/>
        </authorList>
    </citation>
    <scope>NUCLEOTIDE SEQUENCE</scope>
</reference>
<dbReference type="OrthoDB" id="6433771at2759"/>
<dbReference type="AlphaFoldDB" id="A0A7R9L3B3"/>
<accession>A0A7R9L3B3</accession>
<evidence type="ECO:0000256" key="3">
    <source>
        <dbReference type="SAM" id="MobiDB-lite"/>
    </source>
</evidence>
<name>A0A7R9L3B3_9ACAR</name>
<dbReference type="InterPro" id="IPR031311">
    <property type="entry name" value="CHIT_BIND_RR_consensus"/>
</dbReference>
<evidence type="ECO:0000313" key="4">
    <source>
        <dbReference type="EMBL" id="CAD7634086.1"/>
    </source>
</evidence>
<evidence type="ECO:0000256" key="1">
    <source>
        <dbReference type="ARBA" id="ARBA00022460"/>
    </source>
</evidence>
<proteinExistence type="predicted"/>
<keyword evidence="1 2" id="KW-0193">Cuticle</keyword>
<feature type="compositionally biased region" description="Polar residues" evidence="3">
    <location>
        <begin position="1"/>
        <end position="11"/>
    </location>
</feature>
<organism evidence="4">
    <name type="scientific">Medioppia subpectinata</name>
    <dbReference type="NCBI Taxonomy" id="1979941"/>
    <lineage>
        <taxon>Eukaryota</taxon>
        <taxon>Metazoa</taxon>
        <taxon>Ecdysozoa</taxon>
        <taxon>Arthropoda</taxon>
        <taxon>Chelicerata</taxon>
        <taxon>Arachnida</taxon>
        <taxon>Acari</taxon>
        <taxon>Acariformes</taxon>
        <taxon>Sarcoptiformes</taxon>
        <taxon>Oribatida</taxon>
        <taxon>Brachypylina</taxon>
        <taxon>Oppioidea</taxon>
        <taxon>Oppiidae</taxon>
        <taxon>Medioppia</taxon>
    </lineage>
</organism>
<keyword evidence="5" id="KW-1185">Reference proteome</keyword>
<dbReference type="Pfam" id="PF00379">
    <property type="entry name" value="Chitin_bind_4"/>
    <property type="match status" value="1"/>
</dbReference>
<dbReference type="InterPro" id="IPR050468">
    <property type="entry name" value="Cuticle_Struct_Prot"/>
</dbReference>
<dbReference type="InterPro" id="IPR000618">
    <property type="entry name" value="Insect_cuticle"/>
</dbReference>
<protein>
    <recommendedName>
        <fullName evidence="6">Cuticle protein</fullName>
    </recommendedName>
</protein>
<dbReference type="GO" id="GO:0008010">
    <property type="term" value="F:structural constituent of chitin-based larval cuticle"/>
    <property type="evidence" value="ECO:0007669"/>
    <property type="project" value="TreeGrafter"/>
</dbReference>
<evidence type="ECO:0000256" key="2">
    <source>
        <dbReference type="PROSITE-ProRule" id="PRU00497"/>
    </source>
</evidence>
<dbReference type="EMBL" id="OC868523">
    <property type="protein sequence ID" value="CAD7634086.1"/>
    <property type="molecule type" value="Genomic_DNA"/>
</dbReference>